<evidence type="ECO:0000256" key="1">
    <source>
        <dbReference type="ARBA" id="ARBA00004251"/>
    </source>
</evidence>
<dbReference type="GO" id="GO:0007043">
    <property type="term" value="P:cell-cell junction assembly"/>
    <property type="evidence" value="ECO:0007669"/>
    <property type="project" value="TreeGrafter"/>
</dbReference>
<keyword evidence="11" id="KW-0325">Glycoprotein</keyword>
<reference evidence="15" key="3">
    <citation type="submission" date="2025-09" db="UniProtKB">
        <authorList>
            <consortium name="Ensembl"/>
        </authorList>
    </citation>
    <scope>IDENTIFICATION</scope>
</reference>
<comment type="subcellular location">
    <subcellularLocation>
        <location evidence="1">Cell membrane</location>
        <topology evidence="1">Single-pass type I membrane protein</topology>
    </subcellularLocation>
</comment>
<dbReference type="Pfam" id="PF00028">
    <property type="entry name" value="Cadherin"/>
    <property type="match status" value="2"/>
</dbReference>
<evidence type="ECO:0000256" key="4">
    <source>
        <dbReference type="ARBA" id="ARBA00022723"/>
    </source>
</evidence>
<dbReference type="SUPFAM" id="SSF49313">
    <property type="entry name" value="Cadherin-like"/>
    <property type="match status" value="5"/>
</dbReference>
<proteinExistence type="predicted"/>
<accession>A0A8C5FZM0</accession>
<dbReference type="GO" id="GO:0007156">
    <property type="term" value="P:homophilic cell adhesion via plasma membrane adhesion molecules"/>
    <property type="evidence" value="ECO:0007669"/>
    <property type="project" value="InterPro"/>
</dbReference>
<dbReference type="PANTHER" id="PTHR24027:SF78">
    <property type="entry name" value="CADHERIN-LIKE PROTEIN 26"/>
    <property type="match status" value="1"/>
</dbReference>
<name>A0A8C5FZM0_GOUWI</name>
<feature type="domain" description="Cadherin" evidence="14">
    <location>
        <begin position="458"/>
        <end position="549"/>
    </location>
</feature>
<dbReference type="Gene3D" id="2.60.40.60">
    <property type="entry name" value="Cadherins"/>
    <property type="match status" value="5"/>
</dbReference>
<dbReference type="GO" id="GO:0045296">
    <property type="term" value="F:cadherin binding"/>
    <property type="evidence" value="ECO:0007669"/>
    <property type="project" value="TreeGrafter"/>
</dbReference>
<protein>
    <submittedName>
        <fullName evidence="15">Cadherin 26, tandem duplicate 1</fullName>
    </submittedName>
</protein>
<keyword evidence="7 12" id="KW-0106">Calcium</keyword>
<evidence type="ECO:0000256" key="8">
    <source>
        <dbReference type="ARBA" id="ARBA00022889"/>
    </source>
</evidence>
<dbReference type="PANTHER" id="PTHR24027">
    <property type="entry name" value="CADHERIN-23"/>
    <property type="match status" value="1"/>
</dbReference>
<keyword evidence="9 13" id="KW-1133">Transmembrane helix</keyword>
<evidence type="ECO:0000256" key="3">
    <source>
        <dbReference type="ARBA" id="ARBA00022692"/>
    </source>
</evidence>
<dbReference type="InterPro" id="IPR020894">
    <property type="entry name" value="Cadherin_CS"/>
</dbReference>
<evidence type="ECO:0000256" key="6">
    <source>
        <dbReference type="ARBA" id="ARBA00022737"/>
    </source>
</evidence>
<keyword evidence="2" id="KW-1003">Cell membrane</keyword>
<dbReference type="FunFam" id="2.60.40.60:FF:000031">
    <property type="entry name" value="Cadherin 3"/>
    <property type="match status" value="1"/>
</dbReference>
<evidence type="ECO:0000313" key="16">
    <source>
        <dbReference type="Proteomes" id="UP000694680"/>
    </source>
</evidence>
<dbReference type="GO" id="GO:0044331">
    <property type="term" value="P:cell-cell adhesion mediated by cadherin"/>
    <property type="evidence" value="ECO:0007669"/>
    <property type="project" value="TreeGrafter"/>
</dbReference>
<evidence type="ECO:0000259" key="14">
    <source>
        <dbReference type="PROSITE" id="PS50268"/>
    </source>
</evidence>
<reference evidence="15" key="2">
    <citation type="submission" date="2025-08" db="UniProtKB">
        <authorList>
            <consortium name="Ensembl"/>
        </authorList>
    </citation>
    <scope>IDENTIFICATION</scope>
</reference>
<keyword evidence="8" id="KW-0130">Cell adhesion</keyword>
<evidence type="ECO:0000256" key="12">
    <source>
        <dbReference type="PROSITE-ProRule" id="PRU00043"/>
    </source>
</evidence>
<dbReference type="AlphaFoldDB" id="A0A8C5FZM0"/>
<keyword evidence="16" id="KW-1185">Reference proteome</keyword>
<dbReference type="FunFam" id="2.60.40.60:FF:000202">
    <property type="entry name" value="cadherin-8 isoform X4"/>
    <property type="match status" value="1"/>
</dbReference>
<feature type="domain" description="Cadherin" evidence="14">
    <location>
        <begin position="348"/>
        <end position="442"/>
    </location>
</feature>
<evidence type="ECO:0000256" key="5">
    <source>
        <dbReference type="ARBA" id="ARBA00022729"/>
    </source>
</evidence>
<dbReference type="PROSITE" id="PS50268">
    <property type="entry name" value="CADHERIN_2"/>
    <property type="match status" value="5"/>
</dbReference>
<evidence type="ECO:0000256" key="11">
    <source>
        <dbReference type="ARBA" id="ARBA00023180"/>
    </source>
</evidence>
<organism evidence="15 16">
    <name type="scientific">Gouania willdenowi</name>
    <name type="common">Blunt-snouted clingfish</name>
    <name type="synonym">Lepadogaster willdenowi</name>
    <dbReference type="NCBI Taxonomy" id="441366"/>
    <lineage>
        <taxon>Eukaryota</taxon>
        <taxon>Metazoa</taxon>
        <taxon>Chordata</taxon>
        <taxon>Craniata</taxon>
        <taxon>Vertebrata</taxon>
        <taxon>Euteleostomi</taxon>
        <taxon>Actinopterygii</taxon>
        <taxon>Neopterygii</taxon>
        <taxon>Teleostei</taxon>
        <taxon>Neoteleostei</taxon>
        <taxon>Acanthomorphata</taxon>
        <taxon>Ovalentaria</taxon>
        <taxon>Blenniimorphae</taxon>
        <taxon>Blenniiformes</taxon>
        <taxon>Gobiesocoidei</taxon>
        <taxon>Gobiesocidae</taxon>
        <taxon>Gobiesocinae</taxon>
        <taxon>Gouania</taxon>
    </lineage>
</organism>
<dbReference type="PROSITE" id="PS00232">
    <property type="entry name" value="CADHERIN_1"/>
    <property type="match status" value="1"/>
</dbReference>
<keyword evidence="5" id="KW-0732">Signal</keyword>
<dbReference type="GO" id="GO:0016477">
    <property type="term" value="P:cell migration"/>
    <property type="evidence" value="ECO:0007669"/>
    <property type="project" value="TreeGrafter"/>
</dbReference>
<dbReference type="Ensembl" id="ENSGWIT00000004192.1">
    <property type="protein sequence ID" value="ENSGWIP00000003896.1"/>
    <property type="gene ID" value="ENSGWIG00000002095.1"/>
</dbReference>
<dbReference type="GO" id="GO:0034332">
    <property type="term" value="P:adherens junction organization"/>
    <property type="evidence" value="ECO:0007669"/>
    <property type="project" value="TreeGrafter"/>
</dbReference>
<dbReference type="GO" id="GO:0016339">
    <property type="term" value="P:calcium-dependent cell-cell adhesion via plasma membrane cell adhesion molecules"/>
    <property type="evidence" value="ECO:0007669"/>
    <property type="project" value="TreeGrafter"/>
</dbReference>
<dbReference type="FunFam" id="2.60.40.60:FF:000095">
    <property type="entry name" value="Cadherin 13"/>
    <property type="match status" value="1"/>
</dbReference>
<keyword evidence="3 13" id="KW-0812">Transmembrane</keyword>
<keyword evidence="4" id="KW-0479">Metal-binding</keyword>
<dbReference type="GO" id="GO:0005509">
    <property type="term" value="F:calcium ion binding"/>
    <property type="evidence" value="ECO:0007669"/>
    <property type="project" value="UniProtKB-UniRule"/>
</dbReference>
<keyword evidence="10 13" id="KW-0472">Membrane</keyword>
<dbReference type="GO" id="GO:0016342">
    <property type="term" value="C:catenin complex"/>
    <property type="evidence" value="ECO:0007669"/>
    <property type="project" value="TreeGrafter"/>
</dbReference>
<feature type="domain" description="Cadherin" evidence="14">
    <location>
        <begin position="118"/>
        <end position="211"/>
    </location>
</feature>
<dbReference type="InterPro" id="IPR002126">
    <property type="entry name" value="Cadherin-like_dom"/>
</dbReference>
<keyword evidence="6" id="KW-0677">Repeat</keyword>
<evidence type="ECO:0000256" key="9">
    <source>
        <dbReference type="ARBA" id="ARBA00022989"/>
    </source>
</evidence>
<feature type="transmembrane region" description="Helical" evidence="13">
    <location>
        <begin position="551"/>
        <end position="573"/>
    </location>
</feature>
<dbReference type="FunFam" id="2.60.40.60:FF:000019">
    <property type="entry name" value="Cadherin 2"/>
    <property type="match status" value="1"/>
</dbReference>
<feature type="domain" description="Cadherin" evidence="14">
    <location>
        <begin position="45"/>
        <end position="113"/>
    </location>
</feature>
<dbReference type="GO" id="GO:0000902">
    <property type="term" value="P:cell morphogenesis"/>
    <property type="evidence" value="ECO:0007669"/>
    <property type="project" value="TreeGrafter"/>
</dbReference>
<evidence type="ECO:0000256" key="10">
    <source>
        <dbReference type="ARBA" id="ARBA00023136"/>
    </source>
</evidence>
<dbReference type="InterPro" id="IPR039808">
    <property type="entry name" value="Cadherin"/>
</dbReference>
<evidence type="ECO:0000313" key="15">
    <source>
        <dbReference type="Ensembl" id="ENSGWIP00000003896.1"/>
    </source>
</evidence>
<feature type="domain" description="Cadherin" evidence="14">
    <location>
        <begin position="227"/>
        <end position="345"/>
    </location>
</feature>
<reference evidence="15" key="1">
    <citation type="submission" date="2020-06" db="EMBL/GenBank/DDBJ databases">
        <authorList>
            <consortium name="Wellcome Sanger Institute Data Sharing"/>
        </authorList>
    </citation>
    <scope>NUCLEOTIDE SEQUENCE [LARGE SCALE GENOMIC DNA]</scope>
</reference>
<sequence>HQDLLVRSKRRWVLSTIELEEEMKGTYPMAISQMFNNKKQDHHIFIIQGEGVNEKIFSIDEETGIVYAHRPVDRERKDFYHFQVFDRETGDAIDKELAFDVEVQDINDNAPQFRNPKITVDLIVFDPDKPNTPNSKFDVTVVSQEPALPEIYVHQVNTMVSQLKVNGCFDYDKVKQYKVIVQAKDFGTPSLSSQAVILINIIDANSHPPKFKKREVRSLEKSTADDILRISIEDEDTPNTNASAANYFIIEGNEDGIFEIKRDPKTNEGVLSIIKVPYLSFTHIQTQHHTNLMIGVENVEPLFMCNDGKPVDTKSLPQPDSVSIKVKMIDANDPPVFEKEKAPVFRKEEEEPGKVLFTPVVHDVDSKKFRYVMVHDPAKWVAIDSETGIITSIERLDRESPFVESNSYTIIIAAIDDGEPPSTGTSTVQIHLMDINDNSPRLVNNHVIMCGNKDDKVTLSATDADEDPFSGPFFFSLDGDESLNQKWKLGPVFGEETSLITVNTLAYGNYSVPLRIEDQQNHFGRETVHVLVCDCEDKDHCRDKVPPSSSLGSAAIGLLFAGLLLFLLLLLIFKCHFVKKTFEYLEQEEGNQTLIKYNQEGGGLIENTQ</sequence>
<dbReference type="SMART" id="SM00112">
    <property type="entry name" value="CA"/>
    <property type="match status" value="5"/>
</dbReference>
<dbReference type="GO" id="GO:0008013">
    <property type="term" value="F:beta-catenin binding"/>
    <property type="evidence" value="ECO:0007669"/>
    <property type="project" value="TreeGrafter"/>
</dbReference>
<evidence type="ECO:0000256" key="7">
    <source>
        <dbReference type="ARBA" id="ARBA00022837"/>
    </source>
</evidence>
<dbReference type="Proteomes" id="UP000694680">
    <property type="component" value="Chromosome 7"/>
</dbReference>
<evidence type="ECO:0000256" key="13">
    <source>
        <dbReference type="SAM" id="Phobius"/>
    </source>
</evidence>
<evidence type="ECO:0000256" key="2">
    <source>
        <dbReference type="ARBA" id="ARBA00022475"/>
    </source>
</evidence>
<dbReference type="GO" id="GO:0005912">
    <property type="term" value="C:adherens junction"/>
    <property type="evidence" value="ECO:0007669"/>
    <property type="project" value="TreeGrafter"/>
</dbReference>
<dbReference type="PRINTS" id="PR00205">
    <property type="entry name" value="CADHERIN"/>
</dbReference>
<dbReference type="InterPro" id="IPR015919">
    <property type="entry name" value="Cadherin-like_sf"/>
</dbReference>
<dbReference type="CDD" id="cd11304">
    <property type="entry name" value="Cadherin_repeat"/>
    <property type="match status" value="3"/>
</dbReference>